<feature type="region of interest" description="Disordered" evidence="3">
    <location>
        <begin position="38"/>
        <end position="78"/>
    </location>
</feature>
<sequence length="347" mass="36885">MSLPQRLARSASLARTLAAQHAPAMKPAAAAPIIASSSFSHHHHQQQHHRRSAATTTAAHRSAGSGLPPLSFDEGGKWGGGKGKSVVWVPSTAKAGQAKAYGGQAQQQQQHGGQQQQHARSYQSPPPPPPADGQRRRFQQRDHVPGPGAPPPPPPPPQATGARQFTAGNNKASSANDDAGSRVYCDYAVYKSKAAAKFQVIKPTFEVKPDGSRAKKRDGGVLLEMAPAVGPRQYDWAQKQTIMLSPLELVELTESLHFGRGVNFFHDPGMGTNRQGAMTKSLKAEPMPDGSGGIFLNMGVTTGGDGANGGQRVNMNIAVSFAEFAALRHLSAYLTPRLMGFAEVFRD</sequence>
<reference evidence="4 5" key="1">
    <citation type="journal article" date="2009" name="Science">
        <title>Green evolution and dynamic adaptations revealed by genomes of the marine picoeukaryotes Micromonas.</title>
        <authorList>
            <person name="Worden A.Z."/>
            <person name="Lee J.H."/>
            <person name="Mock T."/>
            <person name="Rouze P."/>
            <person name="Simmons M.P."/>
            <person name="Aerts A.L."/>
            <person name="Allen A.E."/>
            <person name="Cuvelier M.L."/>
            <person name="Derelle E."/>
            <person name="Everett M.V."/>
            <person name="Foulon E."/>
            <person name="Grimwood J."/>
            <person name="Gundlach H."/>
            <person name="Henrissat B."/>
            <person name="Napoli C."/>
            <person name="McDonald S.M."/>
            <person name="Parker M.S."/>
            <person name="Rombauts S."/>
            <person name="Salamov A."/>
            <person name="Von Dassow P."/>
            <person name="Badger J.H."/>
            <person name="Coutinho P.M."/>
            <person name="Demir E."/>
            <person name="Dubchak I."/>
            <person name="Gentemann C."/>
            <person name="Eikrem W."/>
            <person name="Gready J.E."/>
            <person name="John U."/>
            <person name="Lanier W."/>
            <person name="Lindquist E.A."/>
            <person name="Lucas S."/>
            <person name="Mayer K.F."/>
            <person name="Moreau H."/>
            <person name="Not F."/>
            <person name="Otillar R."/>
            <person name="Panaud O."/>
            <person name="Pangilinan J."/>
            <person name="Paulsen I."/>
            <person name="Piegu B."/>
            <person name="Poliakov A."/>
            <person name="Robbens S."/>
            <person name="Schmutz J."/>
            <person name="Toulza E."/>
            <person name="Wyss T."/>
            <person name="Zelensky A."/>
            <person name="Zhou K."/>
            <person name="Armbrust E.V."/>
            <person name="Bhattacharya D."/>
            <person name="Goodenough U.W."/>
            <person name="Van de Peer Y."/>
            <person name="Grigoriev I.V."/>
        </authorList>
    </citation>
    <scope>NUCLEOTIDE SEQUENCE [LARGE SCALE GENOMIC DNA]</scope>
    <source>
        <strain evidence="5">RCC299 / NOUM17</strain>
    </source>
</reference>
<evidence type="ECO:0000256" key="1">
    <source>
        <dbReference type="ARBA" id="ARBA00006061"/>
    </source>
</evidence>
<evidence type="ECO:0000313" key="5">
    <source>
        <dbReference type="Proteomes" id="UP000002009"/>
    </source>
</evidence>
<evidence type="ECO:0000256" key="3">
    <source>
        <dbReference type="SAM" id="MobiDB-lite"/>
    </source>
</evidence>
<dbReference type="Gene3D" id="2.30.31.10">
    <property type="entry name" value="Transcriptional Coactivator Pc4, Chain A"/>
    <property type="match status" value="1"/>
</dbReference>
<accession>C1FHQ2</accession>
<feature type="compositionally biased region" description="Pro residues" evidence="3">
    <location>
        <begin position="147"/>
        <end position="158"/>
    </location>
</feature>
<keyword evidence="2" id="KW-0809">Transit peptide</keyword>
<dbReference type="RefSeq" id="XP_002508883.1">
    <property type="nucleotide sequence ID" value="XM_002508837.1"/>
</dbReference>
<organism evidence="4 5">
    <name type="scientific">Micromonas commoda (strain RCC299 / NOUM17 / CCMP2709)</name>
    <name type="common">Picoplanktonic green alga</name>
    <dbReference type="NCBI Taxonomy" id="296587"/>
    <lineage>
        <taxon>Eukaryota</taxon>
        <taxon>Viridiplantae</taxon>
        <taxon>Chlorophyta</taxon>
        <taxon>Mamiellophyceae</taxon>
        <taxon>Mamiellales</taxon>
        <taxon>Mamiellaceae</taxon>
        <taxon>Micromonas</taxon>
    </lineage>
</organism>
<feature type="compositionally biased region" description="Low complexity" evidence="3">
    <location>
        <begin position="98"/>
        <end position="119"/>
    </location>
</feature>
<dbReference type="InParanoid" id="C1FHQ2"/>
<evidence type="ECO:0000256" key="2">
    <source>
        <dbReference type="ARBA" id="ARBA00022946"/>
    </source>
</evidence>
<dbReference type="PANTHER" id="PTHR31745:SF1">
    <property type="entry name" value="SINGLE-STRANDED DNA-BINDING PROTEIN WHY2, MITOCHONDRIAL"/>
    <property type="match status" value="1"/>
</dbReference>
<dbReference type="GeneID" id="8246879"/>
<comment type="similarity">
    <text evidence="1">Belongs to the Whirly family.</text>
</comment>
<feature type="compositionally biased region" description="Low complexity" evidence="3">
    <location>
        <begin position="53"/>
        <end position="66"/>
    </location>
</feature>
<dbReference type="GO" id="GO:0006952">
    <property type="term" value="P:defense response"/>
    <property type="evidence" value="ECO:0007669"/>
    <property type="project" value="InterPro"/>
</dbReference>
<feature type="compositionally biased region" description="Basic residues" evidence="3">
    <location>
        <begin position="40"/>
        <end position="52"/>
    </location>
</feature>
<dbReference type="AlphaFoldDB" id="C1FHQ2"/>
<dbReference type="InterPro" id="IPR009044">
    <property type="entry name" value="ssDNA-bd_transcriptional_reg"/>
</dbReference>
<dbReference type="Pfam" id="PF08536">
    <property type="entry name" value="Whirly"/>
    <property type="match status" value="1"/>
</dbReference>
<dbReference type="GO" id="GO:0003697">
    <property type="term" value="F:single-stranded DNA binding"/>
    <property type="evidence" value="ECO:0007669"/>
    <property type="project" value="InterPro"/>
</dbReference>
<keyword evidence="5" id="KW-1185">Reference proteome</keyword>
<dbReference type="InterPro" id="IPR013742">
    <property type="entry name" value="Whirly"/>
</dbReference>
<dbReference type="STRING" id="296587.C1FHQ2"/>
<dbReference type="EMBL" id="CP001576">
    <property type="protein sequence ID" value="ACO70141.1"/>
    <property type="molecule type" value="Genomic_DNA"/>
</dbReference>
<dbReference type="KEGG" id="mis:MICPUN_62160"/>
<name>C1FHQ2_MICCC</name>
<dbReference type="OrthoDB" id="511009at2759"/>
<protein>
    <submittedName>
        <fullName evidence="4">Uncharacterized protein</fullName>
    </submittedName>
</protein>
<dbReference type="FunCoup" id="C1FHQ2">
    <property type="interactions" value="736"/>
</dbReference>
<feature type="region of interest" description="Disordered" evidence="3">
    <location>
        <begin position="98"/>
        <end position="178"/>
    </location>
</feature>
<proteinExistence type="inferred from homology"/>
<dbReference type="Proteomes" id="UP000002009">
    <property type="component" value="Chromosome 10"/>
</dbReference>
<evidence type="ECO:0000313" key="4">
    <source>
        <dbReference type="EMBL" id="ACO70141.1"/>
    </source>
</evidence>
<feature type="compositionally biased region" description="Basic and acidic residues" evidence="3">
    <location>
        <begin position="133"/>
        <end position="144"/>
    </location>
</feature>
<dbReference type="eggNOG" id="ENOG502QRRY">
    <property type="taxonomic scope" value="Eukaryota"/>
</dbReference>
<feature type="compositionally biased region" description="Polar residues" evidence="3">
    <location>
        <begin position="161"/>
        <end position="176"/>
    </location>
</feature>
<gene>
    <name evidence="4" type="ORF">MICPUN_62160</name>
</gene>
<dbReference type="PANTHER" id="PTHR31745">
    <property type="entry name" value="SINGLE-STRANDED DNA-BINDING PROTEIN WHY2, MITOCHONDRIAL"/>
    <property type="match status" value="1"/>
</dbReference>
<dbReference type="GO" id="GO:0006355">
    <property type="term" value="P:regulation of DNA-templated transcription"/>
    <property type="evidence" value="ECO:0007669"/>
    <property type="project" value="InterPro"/>
</dbReference>
<dbReference type="SUPFAM" id="SSF54447">
    <property type="entry name" value="ssDNA-binding transcriptional regulator domain"/>
    <property type="match status" value="1"/>
</dbReference>